<dbReference type="EC" id="5.1.3.13" evidence="3"/>
<reference evidence="8 9" key="1">
    <citation type="journal article" date="2019" name="Int. J. Syst. Evol. Microbiol.">
        <title>The Global Catalogue of Microorganisms (GCM) 10K type strain sequencing project: providing services to taxonomists for standard genome sequencing and annotation.</title>
        <authorList>
            <consortium name="The Broad Institute Genomics Platform"/>
            <consortium name="The Broad Institute Genome Sequencing Center for Infectious Disease"/>
            <person name="Wu L."/>
            <person name="Ma J."/>
        </authorList>
    </citation>
    <scope>NUCLEOTIDE SEQUENCE [LARGE SCALE GENOMIC DNA]</scope>
    <source>
        <strain evidence="8 9">JCM 16231</strain>
    </source>
</reference>
<evidence type="ECO:0000256" key="5">
    <source>
        <dbReference type="ARBA" id="ARBA00029758"/>
    </source>
</evidence>
<keyword evidence="9" id="KW-1185">Reference proteome</keyword>
<evidence type="ECO:0000256" key="7">
    <source>
        <dbReference type="ARBA" id="ARBA00033311"/>
    </source>
</evidence>
<dbReference type="PANTHER" id="PTHR21047:SF2">
    <property type="entry name" value="THYMIDINE DIPHOSPHO-4-KETO-RHAMNOSE 3,5-EPIMERASE"/>
    <property type="match status" value="1"/>
</dbReference>
<organism evidence="8 9">
    <name type="scientific">Psychroflexus lacisalsi</name>
    <dbReference type="NCBI Taxonomy" id="503928"/>
    <lineage>
        <taxon>Bacteria</taxon>
        <taxon>Pseudomonadati</taxon>
        <taxon>Bacteroidota</taxon>
        <taxon>Flavobacteriia</taxon>
        <taxon>Flavobacteriales</taxon>
        <taxon>Flavobacteriaceae</taxon>
        <taxon>Psychroflexus</taxon>
    </lineage>
</organism>
<evidence type="ECO:0000313" key="9">
    <source>
        <dbReference type="Proteomes" id="UP001500185"/>
    </source>
</evidence>
<gene>
    <name evidence="8" type="ORF">GCM10009433_07210</name>
</gene>
<dbReference type="EMBL" id="BAAAGG010000005">
    <property type="protein sequence ID" value="GAA0754078.1"/>
    <property type="molecule type" value="Genomic_DNA"/>
</dbReference>
<dbReference type="Pfam" id="PF00908">
    <property type="entry name" value="dTDP_sugar_isom"/>
    <property type="match status" value="1"/>
</dbReference>
<dbReference type="InterPro" id="IPR011051">
    <property type="entry name" value="RmlC_Cupin_sf"/>
</dbReference>
<evidence type="ECO:0000256" key="4">
    <source>
        <dbReference type="ARBA" id="ARBA00019595"/>
    </source>
</evidence>
<name>A0ABN1K453_9FLAO</name>
<dbReference type="Gene3D" id="2.60.120.10">
    <property type="entry name" value="Jelly Rolls"/>
    <property type="match status" value="1"/>
</dbReference>
<comment type="function">
    <text evidence="2">Catalyzes the epimerization of the C3' and C5'positions of dTDP-6-deoxy-D-xylo-4-hexulose, forming dTDP-6-deoxy-L-lyxo-4-hexulose.</text>
</comment>
<comment type="catalytic activity">
    <reaction evidence="1">
        <text>dTDP-4-dehydro-6-deoxy-alpha-D-glucose = dTDP-4-dehydro-beta-L-rhamnose</text>
        <dbReference type="Rhea" id="RHEA:16969"/>
        <dbReference type="ChEBI" id="CHEBI:57649"/>
        <dbReference type="ChEBI" id="CHEBI:62830"/>
        <dbReference type="EC" id="5.1.3.13"/>
    </reaction>
</comment>
<protein>
    <recommendedName>
        <fullName evidence="4">dTDP-4-dehydrorhamnose 3,5-epimerase</fullName>
        <ecNumber evidence="3">5.1.3.13</ecNumber>
    </recommendedName>
    <alternativeName>
        <fullName evidence="6">Thymidine diphospho-4-keto-rhamnose 3,5-epimerase</fullName>
    </alternativeName>
    <alternativeName>
        <fullName evidence="5">dTDP-4-keto-6-deoxyglucose 3,5-epimerase</fullName>
    </alternativeName>
    <alternativeName>
        <fullName evidence="7">dTDP-6-deoxy-D-xylo-4-hexulose 3,5-epimerase</fullName>
    </alternativeName>
</protein>
<evidence type="ECO:0000256" key="1">
    <source>
        <dbReference type="ARBA" id="ARBA00001298"/>
    </source>
</evidence>
<proteinExistence type="predicted"/>
<dbReference type="InterPro" id="IPR000888">
    <property type="entry name" value="RmlC-like"/>
</dbReference>
<dbReference type="RefSeq" id="WP_224453272.1">
    <property type="nucleotide sequence ID" value="NZ_BAAAGG010000005.1"/>
</dbReference>
<accession>A0ABN1K453</accession>
<dbReference type="Proteomes" id="UP001500185">
    <property type="component" value="Unassembled WGS sequence"/>
</dbReference>
<evidence type="ECO:0000256" key="3">
    <source>
        <dbReference type="ARBA" id="ARBA00012098"/>
    </source>
</evidence>
<comment type="caution">
    <text evidence="8">The sequence shown here is derived from an EMBL/GenBank/DDBJ whole genome shotgun (WGS) entry which is preliminary data.</text>
</comment>
<dbReference type="PANTHER" id="PTHR21047">
    <property type="entry name" value="DTDP-6-DEOXY-D-GLUCOSE-3,5 EPIMERASE"/>
    <property type="match status" value="1"/>
</dbReference>
<evidence type="ECO:0000256" key="6">
    <source>
        <dbReference type="ARBA" id="ARBA00031424"/>
    </source>
</evidence>
<dbReference type="SUPFAM" id="SSF51182">
    <property type="entry name" value="RmlC-like cupins"/>
    <property type="match status" value="1"/>
</dbReference>
<dbReference type="InterPro" id="IPR014710">
    <property type="entry name" value="RmlC-like_jellyroll"/>
</dbReference>
<sequence>MKFSKTLIDGLFIIELSPFNDLRGQLFKPFNSFQFAQNAPQEINVEIKEVWFTKSKINVIRAMHLQVGALACEKIVSVIKGKVLDVILDIREGSSTYGKVFEIELSESIPQALYIPIGCAHGYKVLQDESIVLYMSTQNHSGKDDVGIYYKSFGYNWNIENPIISEKDKNLPDFGNYKYKKETE</sequence>
<evidence type="ECO:0000256" key="2">
    <source>
        <dbReference type="ARBA" id="ARBA00001997"/>
    </source>
</evidence>
<evidence type="ECO:0000313" key="8">
    <source>
        <dbReference type="EMBL" id="GAA0754078.1"/>
    </source>
</evidence>